<dbReference type="InterPro" id="IPR031127">
    <property type="entry name" value="E3_UB_ligase_RBR"/>
</dbReference>
<reference evidence="17" key="2">
    <citation type="submission" date="2025-08" db="UniProtKB">
        <authorList>
            <consortium name="RefSeq"/>
        </authorList>
    </citation>
    <scope>IDENTIFICATION</scope>
    <source>
        <tissue evidence="17">Whole plant</tissue>
    </source>
</reference>
<reference evidence="16" key="1">
    <citation type="journal article" date="2016" name="Nat. Genet.">
        <title>The genome sequences of Arachis duranensis and Arachis ipaensis, the diploid ancestors of cultivated peanut.</title>
        <authorList>
            <person name="Bertioli D.J."/>
            <person name="Cannon S.B."/>
            <person name="Froenicke L."/>
            <person name="Huang G."/>
            <person name="Farmer A.D."/>
            <person name="Cannon E.K."/>
            <person name="Liu X."/>
            <person name="Gao D."/>
            <person name="Clevenger J."/>
            <person name="Dash S."/>
            <person name="Ren L."/>
            <person name="Moretzsohn M.C."/>
            <person name="Shirasawa K."/>
            <person name="Huang W."/>
            <person name="Vidigal B."/>
            <person name="Abernathy B."/>
            <person name="Chu Y."/>
            <person name="Niederhuth C.E."/>
            <person name="Umale P."/>
            <person name="Araujo A.C."/>
            <person name="Kozik A."/>
            <person name="Kim K.D."/>
            <person name="Burow M.D."/>
            <person name="Varshney R.K."/>
            <person name="Wang X."/>
            <person name="Zhang X."/>
            <person name="Barkley N."/>
            <person name="Guimaraes P.M."/>
            <person name="Isobe S."/>
            <person name="Guo B."/>
            <person name="Liao B."/>
            <person name="Stalker H.T."/>
            <person name="Schmitz R.J."/>
            <person name="Scheffler B.E."/>
            <person name="Leal-Bertioli S.C."/>
            <person name="Xun X."/>
            <person name="Jackson S.A."/>
            <person name="Michelmore R."/>
            <person name="Ozias-Akins P."/>
        </authorList>
    </citation>
    <scope>NUCLEOTIDE SEQUENCE [LARGE SCALE GENOMIC DNA]</scope>
    <source>
        <strain evidence="16">cv. V14167</strain>
    </source>
</reference>
<dbReference type="PANTHER" id="PTHR11685">
    <property type="entry name" value="RBR FAMILY RING FINGER AND IBR DOMAIN-CONTAINING"/>
    <property type="match status" value="1"/>
</dbReference>
<dbReference type="OrthoDB" id="1404126at2759"/>
<evidence type="ECO:0000256" key="13">
    <source>
        <dbReference type="PROSITE-ProRule" id="PRU00175"/>
    </source>
</evidence>
<keyword evidence="7" id="KW-0808">Transferase</keyword>
<organism evidence="16 17">
    <name type="scientific">Arachis duranensis</name>
    <name type="common">Wild peanut</name>
    <dbReference type="NCBI Taxonomy" id="130453"/>
    <lineage>
        <taxon>Eukaryota</taxon>
        <taxon>Viridiplantae</taxon>
        <taxon>Streptophyta</taxon>
        <taxon>Embryophyta</taxon>
        <taxon>Tracheophyta</taxon>
        <taxon>Spermatophyta</taxon>
        <taxon>Magnoliopsida</taxon>
        <taxon>eudicotyledons</taxon>
        <taxon>Gunneridae</taxon>
        <taxon>Pentapetalae</taxon>
        <taxon>rosids</taxon>
        <taxon>fabids</taxon>
        <taxon>Fabales</taxon>
        <taxon>Fabaceae</taxon>
        <taxon>Papilionoideae</taxon>
        <taxon>50 kb inversion clade</taxon>
        <taxon>dalbergioids sensu lato</taxon>
        <taxon>Dalbergieae</taxon>
        <taxon>Pterocarpus clade</taxon>
        <taxon>Arachis</taxon>
    </lineage>
</organism>
<dbReference type="GO" id="GO:0008270">
    <property type="term" value="F:zinc ion binding"/>
    <property type="evidence" value="ECO:0007669"/>
    <property type="project" value="UniProtKB-KW"/>
</dbReference>
<feature type="domain" description="RING-type" evidence="14">
    <location>
        <begin position="110"/>
        <end position="155"/>
    </location>
</feature>
<dbReference type="GO" id="GO:0061630">
    <property type="term" value="F:ubiquitin protein ligase activity"/>
    <property type="evidence" value="ECO:0007669"/>
    <property type="project" value="UniProtKB-EC"/>
</dbReference>
<evidence type="ECO:0000256" key="3">
    <source>
        <dbReference type="ARBA" id="ARBA00003976"/>
    </source>
</evidence>
<keyword evidence="10 13" id="KW-0863">Zinc-finger</keyword>
<evidence type="ECO:0000256" key="2">
    <source>
        <dbReference type="ARBA" id="ARBA00001947"/>
    </source>
</evidence>
<evidence type="ECO:0000256" key="5">
    <source>
        <dbReference type="ARBA" id="ARBA00005884"/>
    </source>
</evidence>
<dbReference type="RefSeq" id="XP_015941435.1">
    <property type="nucleotide sequence ID" value="XM_016085949.3"/>
</dbReference>
<feature type="domain" description="RING-type" evidence="15">
    <location>
        <begin position="106"/>
        <end position="316"/>
    </location>
</feature>
<dbReference type="Pfam" id="PF01485">
    <property type="entry name" value="IBR"/>
    <property type="match status" value="2"/>
</dbReference>
<dbReference type="UniPathway" id="UPA00143"/>
<keyword evidence="8" id="KW-0479">Metal-binding</keyword>
<dbReference type="FunFam" id="3.30.40.10:FF:000230">
    <property type="entry name" value="RBR-type E3 ubiquitin transferase"/>
    <property type="match status" value="1"/>
</dbReference>
<evidence type="ECO:0000256" key="6">
    <source>
        <dbReference type="ARBA" id="ARBA00012251"/>
    </source>
</evidence>
<evidence type="ECO:0000256" key="7">
    <source>
        <dbReference type="ARBA" id="ARBA00022679"/>
    </source>
</evidence>
<dbReference type="Gene3D" id="3.30.40.10">
    <property type="entry name" value="Zinc/RING finger domain, C3HC4 (zinc finger)"/>
    <property type="match status" value="1"/>
</dbReference>
<evidence type="ECO:0000256" key="1">
    <source>
        <dbReference type="ARBA" id="ARBA00001798"/>
    </source>
</evidence>
<evidence type="ECO:0000259" key="14">
    <source>
        <dbReference type="PROSITE" id="PS50089"/>
    </source>
</evidence>
<accession>A0A6P4BKC8</accession>
<evidence type="ECO:0000256" key="8">
    <source>
        <dbReference type="ARBA" id="ARBA00022723"/>
    </source>
</evidence>
<comment type="pathway">
    <text evidence="4">Protein modification; protein ubiquitination.</text>
</comment>
<evidence type="ECO:0000259" key="15">
    <source>
        <dbReference type="PROSITE" id="PS51873"/>
    </source>
</evidence>
<evidence type="ECO:0000256" key="12">
    <source>
        <dbReference type="ARBA" id="ARBA00022833"/>
    </source>
</evidence>
<dbReference type="FunFam" id="1.20.120.1750:FF:000018">
    <property type="entry name" value="RBR-type E3 ubiquitin transferase"/>
    <property type="match status" value="1"/>
</dbReference>
<evidence type="ECO:0000256" key="10">
    <source>
        <dbReference type="ARBA" id="ARBA00022771"/>
    </source>
</evidence>
<evidence type="ECO:0000256" key="4">
    <source>
        <dbReference type="ARBA" id="ARBA00004906"/>
    </source>
</evidence>
<dbReference type="PROSITE" id="PS50089">
    <property type="entry name" value="ZF_RING_2"/>
    <property type="match status" value="1"/>
</dbReference>
<comment type="cofactor">
    <cofactor evidence="2">
        <name>Zn(2+)</name>
        <dbReference type="ChEBI" id="CHEBI:29105"/>
    </cofactor>
</comment>
<dbReference type="GO" id="GO:0016567">
    <property type="term" value="P:protein ubiquitination"/>
    <property type="evidence" value="ECO:0007669"/>
    <property type="project" value="UniProtKB-UniPathway"/>
</dbReference>
<dbReference type="AlphaFoldDB" id="A0A6P4BKC8"/>
<dbReference type="EC" id="2.3.2.31" evidence="6"/>
<dbReference type="KEGG" id="adu:107466951"/>
<dbReference type="InterPro" id="IPR017907">
    <property type="entry name" value="Znf_RING_CS"/>
</dbReference>
<evidence type="ECO:0000256" key="9">
    <source>
        <dbReference type="ARBA" id="ARBA00022737"/>
    </source>
</evidence>
<comment type="function">
    <text evidence="3">Might act as an E3 ubiquitin-protein ligase, or as part of E3 complex, which accepts ubiquitin from specific E2 ubiquitin-conjugating enzymes and then transfers it to substrates.</text>
</comment>
<evidence type="ECO:0000256" key="11">
    <source>
        <dbReference type="ARBA" id="ARBA00022786"/>
    </source>
</evidence>
<dbReference type="InterPro" id="IPR001841">
    <property type="entry name" value="Znf_RING"/>
</dbReference>
<dbReference type="Gene3D" id="1.20.120.1750">
    <property type="match status" value="1"/>
</dbReference>
<dbReference type="PROSITE" id="PS51873">
    <property type="entry name" value="TRIAD"/>
    <property type="match status" value="1"/>
</dbReference>
<evidence type="ECO:0000313" key="17">
    <source>
        <dbReference type="RefSeq" id="XP_015941435.1"/>
    </source>
</evidence>
<keyword evidence="11" id="KW-0833">Ubl conjugation pathway</keyword>
<protein>
    <recommendedName>
        <fullName evidence="6">RBR-type E3 ubiquitin transferase</fullName>
        <ecNumber evidence="6">2.3.2.31</ecNumber>
    </recommendedName>
</protein>
<dbReference type="InterPro" id="IPR013083">
    <property type="entry name" value="Znf_RING/FYVE/PHD"/>
</dbReference>
<keyword evidence="12" id="KW-0862">Zinc</keyword>
<sequence>MATAQQESGSGSESAVAVNGVEDSYFSALFDDEGNLVPISDDKYAHELQLQETIMSSFIASQSTIEGSSSSKTVRCLPSSSTPSSSRPVFVVPKTEYIELLDDDEMLIVCEICAETKGTDQMFRNKKCDHSFCSDCVTKHVATKIQESLTIVPCPGLNCKGVMELDSCRPMLPKEVLDRWDDALCEALFLAVPKFYCPFRDCSAMLLDENEGGEGIIREAECPFCHRLFCARCCVPWHPGVECNVLQSLNEDERGREDLLLRDLAAQKKWNRCPRCKFYVEKTEGCLHITCRCRFEFCYACGEPWSSTHGGCQRIR</sequence>
<proteinExistence type="inferred from homology"/>
<keyword evidence="16" id="KW-1185">Reference proteome</keyword>
<comment type="catalytic activity">
    <reaction evidence="1">
        <text>[E2 ubiquitin-conjugating enzyme]-S-ubiquitinyl-L-cysteine + [acceptor protein]-L-lysine = [E2 ubiquitin-conjugating enzyme]-L-cysteine + [acceptor protein]-N(6)-ubiquitinyl-L-lysine.</text>
        <dbReference type="EC" id="2.3.2.31"/>
    </reaction>
</comment>
<dbReference type="Pfam" id="PF00097">
    <property type="entry name" value="zf-C3HC4"/>
    <property type="match status" value="1"/>
</dbReference>
<comment type="similarity">
    <text evidence="5">Belongs to the RBR family. Ariadne subfamily.</text>
</comment>
<dbReference type="SMART" id="SM00647">
    <property type="entry name" value="IBR"/>
    <property type="match status" value="2"/>
</dbReference>
<dbReference type="InterPro" id="IPR044066">
    <property type="entry name" value="TRIAD_supradom"/>
</dbReference>
<dbReference type="CDD" id="cd22584">
    <property type="entry name" value="Rcat_RBR_unk"/>
    <property type="match status" value="1"/>
</dbReference>
<dbReference type="SUPFAM" id="SSF57850">
    <property type="entry name" value="RING/U-box"/>
    <property type="match status" value="3"/>
</dbReference>
<evidence type="ECO:0000313" key="16">
    <source>
        <dbReference type="Proteomes" id="UP000515211"/>
    </source>
</evidence>
<dbReference type="PROSITE" id="PS00518">
    <property type="entry name" value="ZF_RING_1"/>
    <property type="match status" value="1"/>
</dbReference>
<gene>
    <name evidence="17" type="primary">LOC107466951</name>
</gene>
<name>A0A6P4BKC8_ARADU</name>
<dbReference type="Proteomes" id="UP000515211">
    <property type="component" value="Chromosome 9"/>
</dbReference>
<dbReference type="InterPro" id="IPR018957">
    <property type="entry name" value="Znf_C3HC4_RING-type"/>
</dbReference>
<dbReference type="CDD" id="cd22582">
    <property type="entry name" value="BRcat_RBR_unk"/>
    <property type="match status" value="1"/>
</dbReference>
<dbReference type="GeneID" id="107466951"/>
<dbReference type="InterPro" id="IPR002867">
    <property type="entry name" value="IBR_dom"/>
</dbReference>
<keyword evidence="9" id="KW-0677">Repeat</keyword>